<feature type="region of interest" description="Disordered" evidence="1">
    <location>
        <begin position="32"/>
        <end position="52"/>
    </location>
</feature>
<dbReference type="AlphaFoldDB" id="A0AAI8L1H6"/>
<accession>A0AAI8L1H6</accession>
<reference evidence="2 3" key="1">
    <citation type="submission" date="2018-09" db="EMBL/GenBank/DDBJ databases">
        <title>Production of Trimethoprim by Streptomyces sp. 3E-1.</title>
        <authorList>
            <person name="Kang H.J."/>
            <person name="Kim S.B."/>
        </authorList>
    </citation>
    <scope>NUCLEOTIDE SEQUENCE [LARGE SCALE GENOMIC DNA]</scope>
    <source>
        <strain evidence="2 3">3E-1</strain>
    </source>
</reference>
<evidence type="ECO:0000256" key="1">
    <source>
        <dbReference type="SAM" id="MobiDB-lite"/>
    </source>
</evidence>
<protein>
    <submittedName>
        <fullName evidence="2">Uncharacterized protein</fullName>
    </submittedName>
</protein>
<organism evidence="2 3">
    <name type="scientific">Streptomyces griseorubiginosus</name>
    <dbReference type="NCBI Taxonomy" id="67304"/>
    <lineage>
        <taxon>Bacteria</taxon>
        <taxon>Bacillati</taxon>
        <taxon>Actinomycetota</taxon>
        <taxon>Actinomycetes</taxon>
        <taxon>Kitasatosporales</taxon>
        <taxon>Streptomycetaceae</taxon>
        <taxon>Streptomyces</taxon>
    </lineage>
</organism>
<sequence>MNDDRPAWARRIAAERAARDWSQRDAVRALRGHAPTELPAEDSMIRQWKRWE</sequence>
<evidence type="ECO:0000313" key="3">
    <source>
        <dbReference type="Proteomes" id="UP000265765"/>
    </source>
</evidence>
<dbReference type="EMBL" id="CP032427">
    <property type="protein sequence ID" value="AYC39643.1"/>
    <property type="molecule type" value="Genomic_DNA"/>
</dbReference>
<dbReference type="KEGG" id="sge:DWG14_03885"/>
<gene>
    <name evidence="2" type="ORF">DWG14_03885</name>
</gene>
<dbReference type="Proteomes" id="UP000265765">
    <property type="component" value="Chromosome"/>
</dbReference>
<proteinExistence type="predicted"/>
<name>A0AAI8L1H6_9ACTN</name>
<evidence type="ECO:0000313" key="2">
    <source>
        <dbReference type="EMBL" id="AYC39643.1"/>
    </source>
</evidence>